<keyword evidence="1" id="KW-1133">Transmembrane helix</keyword>
<gene>
    <name evidence="2" type="ORF">GGD69_004641</name>
</gene>
<evidence type="ECO:0000313" key="2">
    <source>
        <dbReference type="EMBL" id="MBB6203754.1"/>
    </source>
</evidence>
<accession>A0AAW3UYL0</accession>
<keyword evidence="1" id="KW-0472">Membrane</keyword>
<dbReference type="RefSeq" id="WP_183799015.1">
    <property type="nucleotide sequence ID" value="NZ_JACIII010000008.1"/>
</dbReference>
<sequence>MAEINAALVGLLGVMAGGYFNNFLAEDYKRFRDSQALAGALAGELKSHASAIPLLKNILAALHARAKTGAELSMRETPEPPSPLFEANVEKIGLLGPELANGVAFVYEQIRAFRICMQLLAKHSNEESADWRATLIENAYERIKCAEERGVPLIENLKRHAAKSYWMRPSTLKQCAVGLACIAALVGATVRYGSAPERGQQCTTTLDQGALHTVCK</sequence>
<dbReference type="EMBL" id="JACIIK010000008">
    <property type="protein sequence ID" value="MBB6203754.1"/>
    <property type="molecule type" value="Genomic_DNA"/>
</dbReference>
<keyword evidence="1" id="KW-0812">Transmembrane</keyword>
<proteinExistence type="predicted"/>
<dbReference type="AlphaFoldDB" id="A0AAW3UYL0"/>
<evidence type="ECO:0000256" key="1">
    <source>
        <dbReference type="SAM" id="Phobius"/>
    </source>
</evidence>
<dbReference type="Proteomes" id="UP000518681">
    <property type="component" value="Unassembled WGS sequence"/>
</dbReference>
<comment type="caution">
    <text evidence="2">The sequence shown here is derived from an EMBL/GenBank/DDBJ whole genome shotgun (WGS) entry which is preliminary data.</text>
</comment>
<protein>
    <submittedName>
        <fullName evidence="2">Uncharacterized protein</fullName>
    </submittedName>
</protein>
<feature type="transmembrane region" description="Helical" evidence="1">
    <location>
        <begin position="6"/>
        <end position="25"/>
    </location>
</feature>
<evidence type="ECO:0000313" key="3">
    <source>
        <dbReference type="Proteomes" id="UP000518681"/>
    </source>
</evidence>
<reference evidence="2 3" key="1">
    <citation type="submission" date="2020-08" db="EMBL/GenBank/DDBJ databases">
        <title>Genomic Encyclopedia of Type Strains, Phase IV (KMG-V): Genome sequencing to study the core and pangenomes of soil and plant-associated prokaryotes.</title>
        <authorList>
            <person name="Whitman W."/>
        </authorList>
    </citation>
    <scope>NUCLEOTIDE SEQUENCE [LARGE SCALE GENOMIC DNA]</scope>
    <source>
        <strain evidence="2 3">SEMIA 4013</strain>
    </source>
</reference>
<organism evidence="2 3">
    <name type="scientific">Paraburkholderia fungorum</name>
    <dbReference type="NCBI Taxonomy" id="134537"/>
    <lineage>
        <taxon>Bacteria</taxon>
        <taxon>Pseudomonadati</taxon>
        <taxon>Pseudomonadota</taxon>
        <taxon>Betaproteobacteria</taxon>
        <taxon>Burkholderiales</taxon>
        <taxon>Burkholderiaceae</taxon>
        <taxon>Paraburkholderia</taxon>
    </lineage>
</organism>
<name>A0AAW3UYL0_9BURK</name>